<dbReference type="AlphaFoldDB" id="A0A1B9H198"/>
<dbReference type="STRING" id="1296120.A0A1B9H198"/>
<accession>A0A1B9H198</accession>
<keyword evidence="4" id="KW-1185">Reference proteome</keyword>
<evidence type="ECO:0000256" key="1">
    <source>
        <dbReference type="SAM" id="MobiDB-lite"/>
    </source>
</evidence>
<feature type="chain" id="PRO_5008627489" description="Calpain catalytic domain-containing protein" evidence="2">
    <location>
        <begin position="20"/>
        <end position="290"/>
    </location>
</feature>
<dbReference type="InterPro" id="IPR038765">
    <property type="entry name" value="Papain-like_cys_pep_sf"/>
</dbReference>
<evidence type="ECO:0000256" key="2">
    <source>
        <dbReference type="SAM" id="SignalP"/>
    </source>
</evidence>
<sequence>MFLLKPRLFLGILLGTSLAVQAVAIANPAPEGSLTISARDVDMGVGAGVARRDDDDDDKPPALWGEGGPKHSDFVRGSWDSGWIVAVAISLVKLNQQTMRNLIVSPTDYQDGKSIDKVTYRLKPKEGDVWKEIEVKYDDIPSGADYPDEGYWFLAGLEAALLKMGGYDGLGKGGDDASKSIKSGSVQEALQILTGVMGNGYKCLSGVQNGIWAELRHADVSPIIALRGKGYEDHSAWPVMSTAGVEWTDAKIKLRKTNKVDAKEEKFDDVYDNTWWLISLPGHQTVPLNE</sequence>
<evidence type="ECO:0000313" key="3">
    <source>
        <dbReference type="EMBL" id="OCF37027.1"/>
    </source>
</evidence>
<reference evidence="3 4" key="1">
    <citation type="submission" date="2013-07" db="EMBL/GenBank/DDBJ databases">
        <title>The Genome Sequence of Cryptococcus heveanensis BCC8398.</title>
        <authorList>
            <consortium name="The Broad Institute Genome Sequencing Platform"/>
            <person name="Cuomo C."/>
            <person name="Litvintseva A."/>
            <person name="Chen Y."/>
            <person name="Heitman J."/>
            <person name="Sun S."/>
            <person name="Springer D."/>
            <person name="Dromer F."/>
            <person name="Young S.K."/>
            <person name="Zeng Q."/>
            <person name="Gargeya S."/>
            <person name="Fitzgerald M."/>
            <person name="Abouelleil A."/>
            <person name="Alvarado L."/>
            <person name="Berlin A.M."/>
            <person name="Chapman S.B."/>
            <person name="Dewar J."/>
            <person name="Goldberg J."/>
            <person name="Griggs A."/>
            <person name="Gujja S."/>
            <person name="Hansen M."/>
            <person name="Howarth C."/>
            <person name="Imamovic A."/>
            <person name="Larimer J."/>
            <person name="McCowan C."/>
            <person name="Murphy C."/>
            <person name="Pearson M."/>
            <person name="Priest M."/>
            <person name="Roberts A."/>
            <person name="Saif S."/>
            <person name="Shea T."/>
            <person name="Sykes S."/>
            <person name="Wortman J."/>
            <person name="Nusbaum C."/>
            <person name="Birren B."/>
        </authorList>
    </citation>
    <scope>NUCLEOTIDE SEQUENCE [LARGE SCALE GENOMIC DNA]</scope>
    <source>
        <strain evidence="3 4">BCC8398</strain>
    </source>
</reference>
<dbReference type="EMBL" id="KI669493">
    <property type="protein sequence ID" value="OCF37027.1"/>
    <property type="molecule type" value="Genomic_DNA"/>
</dbReference>
<feature type="signal peptide" evidence="2">
    <location>
        <begin position="1"/>
        <end position="19"/>
    </location>
</feature>
<keyword evidence="2" id="KW-0732">Signal</keyword>
<reference evidence="4" key="2">
    <citation type="submission" date="2013-12" db="EMBL/GenBank/DDBJ databases">
        <title>Evolution of pathogenesis and genome organization in the Tremellales.</title>
        <authorList>
            <person name="Cuomo C."/>
            <person name="Litvintseva A."/>
            <person name="Heitman J."/>
            <person name="Chen Y."/>
            <person name="Sun S."/>
            <person name="Springer D."/>
            <person name="Dromer F."/>
            <person name="Young S."/>
            <person name="Zeng Q."/>
            <person name="Chapman S."/>
            <person name="Gujja S."/>
            <person name="Saif S."/>
            <person name="Birren B."/>
        </authorList>
    </citation>
    <scope>NUCLEOTIDE SEQUENCE [LARGE SCALE GENOMIC DNA]</scope>
    <source>
        <strain evidence="4">BCC8398</strain>
    </source>
</reference>
<protein>
    <recommendedName>
        <fullName evidence="5">Calpain catalytic domain-containing protein</fullName>
    </recommendedName>
</protein>
<name>A0A1B9H198_9TREE</name>
<proteinExistence type="predicted"/>
<evidence type="ECO:0000313" key="4">
    <source>
        <dbReference type="Proteomes" id="UP000092666"/>
    </source>
</evidence>
<evidence type="ECO:0008006" key="5">
    <source>
        <dbReference type="Google" id="ProtNLM"/>
    </source>
</evidence>
<feature type="region of interest" description="Disordered" evidence="1">
    <location>
        <begin position="48"/>
        <end position="69"/>
    </location>
</feature>
<gene>
    <name evidence="3" type="ORF">I316_00931</name>
</gene>
<dbReference type="SUPFAM" id="SSF54001">
    <property type="entry name" value="Cysteine proteinases"/>
    <property type="match status" value="1"/>
</dbReference>
<dbReference type="Proteomes" id="UP000092666">
    <property type="component" value="Unassembled WGS sequence"/>
</dbReference>
<organism evidence="3 4">
    <name type="scientific">Kwoniella heveanensis BCC8398</name>
    <dbReference type="NCBI Taxonomy" id="1296120"/>
    <lineage>
        <taxon>Eukaryota</taxon>
        <taxon>Fungi</taxon>
        <taxon>Dikarya</taxon>
        <taxon>Basidiomycota</taxon>
        <taxon>Agaricomycotina</taxon>
        <taxon>Tremellomycetes</taxon>
        <taxon>Tremellales</taxon>
        <taxon>Cryptococcaceae</taxon>
        <taxon>Kwoniella</taxon>
    </lineage>
</organism>